<dbReference type="Gene3D" id="4.10.280.10">
    <property type="entry name" value="Helix-loop-helix DNA-binding domain"/>
    <property type="match status" value="1"/>
</dbReference>
<reference evidence="7" key="2">
    <citation type="submission" date="2019-07" db="EMBL/GenBank/DDBJ databases">
        <authorList>
            <person name="Seetharam A."/>
            <person name="Woodhouse M."/>
            <person name="Cannon E."/>
        </authorList>
    </citation>
    <scope>NUCLEOTIDE SEQUENCE [LARGE SCALE GENOMIC DNA]</scope>
    <source>
        <strain evidence="7">cv. B73</strain>
    </source>
</reference>
<dbReference type="GeneID" id="103630854"/>
<feature type="coiled-coil region" evidence="4">
    <location>
        <begin position="110"/>
        <end position="140"/>
    </location>
</feature>
<dbReference type="GO" id="GO:0046983">
    <property type="term" value="F:protein dimerization activity"/>
    <property type="evidence" value="ECO:0007669"/>
    <property type="project" value="InterPro"/>
</dbReference>
<dbReference type="Pfam" id="PF00010">
    <property type="entry name" value="HLH"/>
    <property type="match status" value="1"/>
</dbReference>
<dbReference type="EnsemblPlants" id="Zm00001eb261420_T001">
    <property type="protein sequence ID" value="Zm00001eb261420_P001"/>
    <property type="gene ID" value="Zm00001eb261420"/>
</dbReference>
<name>A0A804U9R1_MAIZE</name>
<dbReference type="RefSeq" id="XP_008650124.2">
    <property type="nucleotide sequence ID" value="XM_008651902.4"/>
</dbReference>
<dbReference type="GO" id="GO:0009960">
    <property type="term" value="P:endosperm development"/>
    <property type="evidence" value="ECO:0007669"/>
    <property type="project" value="InterPro"/>
</dbReference>
<evidence type="ECO:0000313" key="7">
    <source>
        <dbReference type="EnsemblPlants" id="Zm00001eb261420_P001"/>
    </source>
</evidence>
<dbReference type="FunCoup" id="A0A804U9R1">
    <property type="interactions" value="3660"/>
</dbReference>
<dbReference type="OrthoDB" id="690068at2759"/>
<keyword evidence="4" id="KW-0175">Coiled coil</keyword>
<reference evidence="7" key="3">
    <citation type="submission" date="2021-05" db="UniProtKB">
        <authorList>
            <consortium name="EnsemblPlants"/>
        </authorList>
    </citation>
    <scope>IDENTIFICATION</scope>
    <source>
        <strain evidence="7">cv. B73</strain>
    </source>
</reference>
<evidence type="ECO:0000256" key="4">
    <source>
        <dbReference type="SAM" id="Coils"/>
    </source>
</evidence>
<evidence type="ECO:0000256" key="3">
    <source>
        <dbReference type="ARBA" id="ARBA00023163"/>
    </source>
</evidence>
<dbReference type="PANTHER" id="PTHR46772">
    <property type="entry name" value="BHLH DOMAIN-CONTAINING PROTEIN"/>
    <property type="match status" value="1"/>
</dbReference>
<dbReference type="SUPFAM" id="SSF47459">
    <property type="entry name" value="HLH, helix-loop-helix DNA-binding domain"/>
    <property type="match status" value="1"/>
</dbReference>
<feature type="domain" description="BHLH" evidence="6">
    <location>
        <begin position="63"/>
        <end position="113"/>
    </location>
</feature>
<dbReference type="Proteomes" id="UP000007305">
    <property type="component" value="Chromosome 6"/>
</dbReference>
<feature type="region of interest" description="Disordered" evidence="5">
    <location>
        <begin position="1"/>
        <end position="35"/>
    </location>
</feature>
<dbReference type="SMART" id="SM00353">
    <property type="entry name" value="HLH"/>
    <property type="match status" value="1"/>
</dbReference>
<reference evidence="8" key="1">
    <citation type="journal article" date="2009" name="Science">
        <title>The B73 maize genome: complexity, diversity, and dynamics.</title>
        <authorList>
            <person name="Schnable P.S."/>
            <person name="Ware D."/>
            <person name="Fulton R.S."/>
            <person name="Stein J.C."/>
            <person name="Wei F."/>
            <person name="Pasternak S."/>
            <person name="Liang C."/>
            <person name="Zhang J."/>
            <person name="Fulton L."/>
            <person name="Graves T.A."/>
            <person name="Minx P."/>
            <person name="Reily A.D."/>
            <person name="Courtney L."/>
            <person name="Kruchowski S.S."/>
            <person name="Tomlinson C."/>
            <person name="Strong C."/>
            <person name="Delehaunty K."/>
            <person name="Fronick C."/>
            <person name="Courtney B."/>
            <person name="Rock S.M."/>
            <person name="Belter E."/>
            <person name="Du F."/>
            <person name="Kim K."/>
            <person name="Abbott R.M."/>
            <person name="Cotton M."/>
            <person name="Levy A."/>
            <person name="Marchetto P."/>
            <person name="Ochoa K."/>
            <person name="Jackson S.M."/>
            <person name="Gillam B."/>
            <person name="Chen W."/>
            <person name="Yan L."/>
            <person name="Higginbotham J."/>
            <person name="Cardenas M."/>
            <person name="Waligorski J."/>
            <person name="Applebaum E."/>
            <person name="Phelps L."/>
            <person name="Falcone J."/>
            <person name="Kanchi K."/>
            <person name="Thane T."/>
            <person name="Scimone A."/>
            <person name="Thane N."/>
            <person name="Henke J."/>
            <person name="Wang T."/>
            <person name="Ruppert J."/>
            <person name="Shah N."/>
            <person name="Rotter K."/>
            <person name="Hodges J."/>
            <person name="Ingenthron E."/>
            <person name="Cordes M."/>
            <person name="Kohlberg S."/>
            <person name="Sgro J."/>
            <person name="Delgado B."/>
            <person name="Mead K."/>
            <person name="Chinwalla A."/>
            <person name="Leonard S."/>
            <person name="Crouse K."/>
            <person name="Collura K."/>
            <person name="Kudrna D."/>
            <person name="Currie J."/>
            <person name="He R."/>
            <person name="Angelova A."/>
            <person name="Rajasekar S."/>
            <person name="Mueller T."/>
            <person name="Lomeli R."/>
            <person name="Scara G."/>
            <person name="Ko A."/>
            <person name="Delaney K."/>
            <person name="Wissotski M."/>
            <person name="Lopez G."/>
            <person name="Campos D."/>
            <person name="Braidotti M."/>
            <person name="Ashley E."/>
            <person name="Golser W."/>
            <person name="Kim H."/>
            <person name="Lee S."/>
            <person name="Lin J."/>
            <person name="Dujmic Z."/>
            <person name="Kim W."/>
            <person name="Talag J."/>
            <person name="Zuccolo A."/>
            <person name="Fan C."/>
            <person name="Sebastian A."/>
            <person name="Kramer M."/>
            <person name="Spiegel L."/>
            <person name="Nascimento L."/>
            <person name="Zutavern T."/>
            <person name="Miller B."/>
            <person name="Ambroise C."/>
            <person name="Muller S."/>
            <person name="Spooner W."/>
            <person name="Narechania A."/>
            <person name="Ren L."/>
            <person name="Wei S."/>
            <person name="Kumari S."/>
            <person name="Faga B."/>
            <person name="Levy M.J."/>
            <person name="McMahan L."/>
            <person name="Van Buren P."/>
            <person name="Vaughn M.W."/>
            <person name="Ying K."/>
            <person name="Yeh C.-T."/>
            <person name="Emrich S.J."/>
            <person name="Jia Y."/>
            <person name="Kalyanaraman A."/>
            <person name="Hsia A.-P."/>
            <person name="Barbazuk W.B."/>
            <person name="Baucom R.S."/>
            <person name="Brutnell T.P."/>
            <person name="Carpita N.C."/>
            <person name="Chaparro C."/>
            <person name="Chia J.-M."/>
            <person name="Deragon J.-M."/>
            <person name="Estill J.C."/>
            <person name="Fu Y."/>
            <person name="Jeddeloh J.A."/>
            <person name="Han Y."/>
            <person name="Lee H."/>
            <person name="Li P."/>
            <person name="Lisch D.R."/>
            <person name="Liu S."/>
            <person name="Liu Z."/>
            <person name="Nagel D.H."/>
            <person name="McCann M.C."/>
            <person name="SanMiguel P."/>
            <person name="Myers A.M."/>
            <person name="Nettleton D."/>
            <person name="Nguyen J."/>
            <person name="Penning B.W."/>
            <person name="Ponnala L."/>
            <person name="Schneider K.L."/>
            <person name="Schwartz D.C."/>
            <person name="Sharma A."/>
            <person name="Soderlund C."/>
            <person name="Springer N.M."/>
            <person name="Sun Q."/>
            <person name="Wang H."/>
            <person name="Waterman M."/>
            <person name="Westerman R."/>
            <person name="Wolfgruber T.K."/>
            <person name="Yang L."/>
            <person name="Yu Y."/>
            <person name="Zhang L."/>
            <person name="Zhou S."/>
            <person name="Zhu Q."/>
            <person name="Bennetzen J.L."/>
            <person name="Dawe R.K."/>
            <person name="Jiang J."/>
            <person name="Jiang N."/>
            <person name="Presting G.G."/>
            <person name="Wessler S.R."/>
            <person name="Aluru S."/>
            <person name="Martienssen R.A."/>
            <person name="Clifton S.W."/>
            <person name="McCombie W.R."/>
            <person name="Wing R.A."/>
            <person name="Wilson R.K."/>
        </authorList>
    </citation>
    <scope>NUCLEOTIDE SEQUENCE [LARGE SCALE GENOMIC DNA]</scope>
    <source>
        <strain evidence="8">cv. B73</strain>
    </source>
</reference>
<dbReference type="GO" id="GO:0003700">
    <property type="term" value="F:DNA-binding transcription factor activity"/>
    <property type="evidence" value="ECO:0007669"/>
    <property type="project" value="InterPro"/>
</dbReference>
<dbReference type="PANTHER" id="PTHR46772:SF8">
    <property type="entry name" value="TRANSCRIPTION FACTOR BHLH95"/>
    <property type="match status" value="1"/>
</dbReference>
<dbReference type="InterPro" id="IPR044278">
    <property type="entry name" value="BHLH95-like"/>
</dbReference>
<evidence type="ECO:0000256" key="2">
    <source>
        <dbReference type="ARBA" id="ARBA00023015"/>
    </source>
</evidence>
<dbReference type="InParanoid" id="A0A804U9R1"/>
<protein>
    <recommendedName>
        <fullName evidence="6">BHLH domain-containing protein</fullName>
    </recommendedName>
</protein>
<evidence type="ECO:0000256" key="5">
    <source>
        <dbReference type="SAM" id="MobiDB-lite"/>
    </source>
</evidence>
<comment type="similarity">
    <text evidence="1">Belongs to the bHLH protein family.</text>
</comment>
<sequence length="287" mass="30556">MENRHSPAAPPNAKGGSGSGCPENKDVAAPNLSSAAEEVAATVATSDDDGLCKGNKNVAADSKKLKPHIVAERKRRDRMRDYFGELLALIPQIPAKSDKGTIVGHAVDYIQSLEKTKAMLEKRKQELAHARQAAAAAEGAASSSSAPPQSVRAMAAVSSDIPQPQLLQLPLSIAVPAPPPQVPTAARRQVGFQTWSWPNLVLNVSDDKAYISVCAPRHLGMQNMVTVLSVLNKHGIDVATAQVDSDAVRSMFNIYAHVTAMDGENPSVQDVYKLAVSEILVWLNITS</sequence>
<proteinExistence type="inferred from homology"/>
<dbReference type="InterPro" id="IPR011598">
    <property type="entry name" value="bHLH_dom"/>
</dbReference>
<dbReference type="PROSITE" id="PS50888">
    <property type="entry name" value="BHLH"/>
    <property type="match status" value="1"/>
</dbReference>
<keyword evidence="8" id="KW-1185">Reference proteome</keyword>
<gene>
    <name evidence="7" type="primary">LOC103630854</name>
</gene>
<organism evidence="7 8">
    <name type="scientific">Zea mays</name>
    <name type="common">Maize</name>
    <dbReference type="NCBI Taxonomy" id="4577"/>
    <lineage>
        <taxon>Eukaryota</taxon>
        <taxon>Viridiplantae</taxon>
        <taxon>Streptophyta</taxon>
        <taxon>Embryophyta</taxon>
        <taxon>Tracheophyta</taxon>
        <taxon>Spermatophyta</taxon>
        <taxon>Magnoliopsida</taxon>
        <taxon>Liliopsida</taxon>
        <taxon>Poales</taxon>
        <taxon>Poaceae</taxon>
        <taxon>PACMAD clade</taxon>
        <taxon>Panicoideae</taxon>
        <taxon>Andropogonodae</taxon>
        <taxon>Andropogoneae</taxon>
        <taxon>Tripsacinae</taxon>
        <taxon>Zea</taxon>
    </lineage>
</organism>
<evidence type="ECO:0000313" key="8">
    <source>
        <dbReference type="Proteomes" id="UP000007305"/>
    </source>
</evidence>
<keyword evidence="2" id="KW-0805">Transcription regulation</keyword>
<evidence type="ECO:0000259" key="6">
    <source>
        <dbReference type="PROSITE" id="PS50888"/>
    </source>
</evidence>
<accession>A0A804U9R1</accession>
<dbReference type="InterPro" id="IPR036638">
    <property type="entry name" value="HLH_DNA-bd_sf"/>
</dbReference>
<keyword evidence="3" id="KW-0804">Transcription</keyword>
<dbReference type="Gramene" id="Zm00001eb261420_T001">
    <property type="protein sequence ID" value="Zm00001eb261420_P001"/>
    <property type="gene ID" value="Zm00001eb261420"/>
</dbReference>
<dbReference type="KEGG" id="zma:103630854"/>
<dbReference type="AlphaFoldDB" id="A0A804U9R1"/>
<evidence type="ECO:0000256" key="1">
    <source>
        <dbReference type="ARBA" id="ARBA00005510"/>
    </source>
</evidence>